<dbReference type="OrthoDB" id="5949373at2"/>
<name>A0A2K9LPN8_9GAMM</name>
<dbReference type="RefSeq" id="WP_101895564.1">
    <property type="nucleotide sequence ID" value="NZ_CP022684.1"/>
</dbReference>
<dbReference type="Pfam" id="PF11828">
    <property type="entry name" value="DUF3348"/>
    <property type="match status" value="1"/>
</dbReference>
<keyword evidence="2" id="KW-1185">Reference proteome</keyword>
<dbReference type="AlphaFoldDB" id="A0A2K9LPN8"/>
<dbReference type="InterPro" id="IPR021783">
    <property type="entry name" value="DUF3348"/>
</dbReference>
<proteinExistence type="predicted"/>
<evidence type="ECO:0008006" key="3">
    <source>
        <dbReference type="Google" id="ProtNLM"/>
    </source>
</evidence>
<accession>A0A2K9LPN8</accession>
<organism evidence="1 2">
    <name type="scientific">Ketobacter alkanivorans</name>
    <dbReference type="NCBI Taxonomy" id="1917421"/>
    <lineage>
        <taxon>Bacteria</taxon>
        <taxon>Pseudomonadati</taxon>
        <taxon>Pseudomonadota</taxon>
        <taxon>Gammaproteobacteria</taxon>
        <taxon>Pseudomonadales</taxon>
        <taxon>Ketobacteraceae</taxon>
        <taxon>Ketobacter</taxon>
    </lineage>
</organism>
<dbReference type="EMBL" id="CP022684">
    <property type="protein sequence ID" value="AUM14190.1"/>
    <property type="molecule type" value="Genomic_DNA"/>
</dbReference>
<dbReference type="Proteomes" id="UP000235116">
    <property type="component" value="Chromosome"/>
</dbReference>
<evidence type="ECO:0000313" key="1">
    <source>
        <dbReference type="EMBL" id="AUM14190.1"/>
    </source>
</evidence>
<gene>
    <name evidence="1" type="ORF">Kalk_17960</name>
</gene>
<reference evidence="2" key="1">
    <citation type="submission" date="2017-08" db="EMBL/GenBank/DDBJ databases">
        <title>Direct submision.</title>
        <authorList>
            <person name="Kim S.-J."/>
            <person name="Rhee S.-K."/>
        </authorList>
    </citation>
    <scope>NUCLEOTIDE SEQUENCE [LARGE SCALE GENOMIC DNA]</scope>
    <source>
        <strain evidence="2">GI5</strain>
    </source>
</reference>
<dbReference type="KEGG" id="kak:Kalk_17960"/>
<sequence length="230" mass="26418">MNQASSATPHRHSRLVRLLSDFAMVDDDWAYRDFADRLGQMLSFNDSIILSDAHKAKPERGFQRHTESAEDVKQEVLRTKATLVNNVIQSCTSGDGKPRIRWPVVDAESASGYEPFLRFYSAHQREQDLAIRVVRSAARDALSACSPALKKLALLDQALDDTLWEQIRRFYGVIPRLLERRFNLLRDQQPLWLNQFRKDIQALLLAELDLRLQPVLGLVEALEKEVIRNP</sequence>
<evidence type="ECO:0000313" key="2">
    <source>
        <dbReference type="Proteomes" id="UP000235116"/>
    </source>
</evidence>
<protein>
    <recommendedName>
        <fullName evidence="3">DUF3348 domain-containing protein</fullName>
    </recommendedName>
</protein>